<dbReference type="InterPro" id="IPR026992">
    <property type="entry name" value="DIOX_N"/>
</dbReference>
<dbReference type="GO" id="GO:0016491">
    <property type="term" value="F:oxidoreductase activity"/>
    <property type="evidence" value="ECO:0007669"/>
    <property type="project" value="UniProtKB-KW"/>
</dbReference>
<gene>
    <name evidence="3" type="ORF">BSL78_05635</name>
</gene>
<dbReference type="PRINTS" id="PR00682">
    <property type="entry name" value="IPNSYNTHASE"/>
</dbReference>
<evidence type="ECO:0000256" key="1">
    <source>
        <dbReference type="RuleBase" id="RU003682"/>
    </source>
</evidence>
<sequence length="320" mass="36062">MLLLIACPFGETSRISLLRNVFLTAGFGMMGEIEQAFQVSKGFFSLGSSEKAKYKSGDWIKDSFHGYVPPDLEGLDTDYGQKDMKESFNLRPIIKETDSNEFPEIPDVPKMKACLIDLYQNCKILHQRILEIMAKGLKLKFPCPMLLLQPNRVLGYDFRDTMALASKCGQIGTKRNCTTLRTLYYPPLQSDDEIEDMPMRCGEHSDYGAITLLFQDTTGGLEVRSVDGRWIPVQHIPDTVLVNLGDLMQRWTSDVYRAAKHRVVFSPKTVNLSRQSIAFFGNPDDDAIIECLDGSNKYPPISALDYIIARTKKSFSIGDT</sequence>
<keyword evidence="1" id="KW-0560">Oxidoreductase</keyword>
<evidence type="ECO:0000313" key="4">
    <source>
        <dbReference type="Proteomes" id="UP000230750"/>
    </source>
</evidence>
<dbReference type="Pfam" id="PF14226">
    <property type="entry name" value="DIOX_N"/>
    <property type="match status" value="1"/>
</dbReference>
<dbReference type="InterPro" id="IPR050231">
    <property type="entry name" value="Iron_ascorbate_oxido_reductase"/>
</dbReference>
<name>A0A2G8LB60_STIJA</name>
<dbReference type="GO" id="GO:0046872">
    <property type="term" value="F:metal ion binding"/>
    <property type="evidence" value="ECO:0007669"/>
    <property type="project" value="UniProtKB-KW"/>
</dbReference>
<accession>A0A2G8LB60</accession>
<keyword evidence="1" id="KW-0408">Iron</keyword>
<dbReference type="PROSITE" id="PS51471">
    <property type="entry name" value="FE2OG_OXY"/>
    <property type="match status" value="1"/>
</dbReference>
<dbReference type="AlphaFoldDB" id="A0A2G8LB60"/>
<evidence type="ECO:0000259" key="2">
    <source>
        <dbReference type="PROSITE" id="PS51471"/>
    </source>
</evidence>
<organism evidence="3 4">
    <name type="scientific">Stichopus japonicus</name>
    <name type="common">Sea cucumber</name>
    <dbReference type="NCBI Taxonomy" id="307972"/>
    <lineage>
        <taxon>Eukaryota</taxon>
        <taxon>Metazoa</taxon>
        <taxon>Echinodermata</taxon>
        <taxon>Eleutherozoa</taxon>
        <taxon>Echinozoa</taxon>
        <taxon>Holothuroidea</taxon>
        <taxon>Aspidochirotacea</taxon>
        <taxon>Aspidochirotida</taxon>
        <taxon>Stichopodidae</taxon>
        <taxon>Apostichopus</taxon>
    </lineage>
</organism>
<dbReference type="Pfam" id="PF03171">
    <property type="entry name" value="2OG-FeII_Oxy"/>
    <property type="match status" value="1"/>
</dbReference>
<dbReference type="STRING" id="307972.A0A2G8LB60"/>
<dbReference type="PANTHER" id="PTHR47990">
    <property type="entry name" value="2-OXOGLUTARATE (2OG) AND FE(II)-DEPENDENT OXYGENASE SUPERFAMILY PROTEIN-RELATED"/>
    <property type="match status" value="1"/>
</dbReference>
<dbReference type="InterPro" id="IPR027443">
    <property type="entry name" value="IPNS-like_sf"/>
</dbReference>
<protein>
    <recommendedName>
        <fullName evidence="2">Fe2OG dioxygenase domain-containing protein</fullName>
    </recommendedName>
</protein>
<dbReference type="Gene3D" id="2.60.120.330">
    <property type="entry name" value="B-lactam Antibiotic, Isopenicillin N Synthase, Chain"/>
    <property type="match status" value="1"/>
</dbReference>
<dbReference type="FunFam" id="2.60.120.330:FF:000038">
    <property type="entry name" value="Si:dkey-10o6.2"/>
    <property type="match status" value="1"/>
</dbReference>
<keyword evidence="1" id="KW-0479">Metal-binding</keyword>
<keyword evidence="4" id="KW-1185">Reference proteome</keyword>
<dbReference type="EMBL" id="MRZV01000141">
    <property type="protein sequence ID" value="PIK57482.1"/>
    <property type="molecule type" value="Genomic_DNA"/>
</dbReference>
<evidence type="ECO:0000313" key="3">
    <source>
        <dbReference type="EMBL" id="PIK57482.1"/>
    </source>
</evidence>
<dbReference type="InterPro" id="IPR044861">
    <property type="entry name" value="IPNS-like_FE2OG_OXY"/>
</dbReference>
<dbReference type="InterPro" id="IPR005123">
    <property type="entry name" value="Oxoglu/Fe-dep_dioxygenase_dom"/>
</dbReference>
<proteinExistence type="inferred from homology"/>
<dbReference type="Proteomes" id="UP000230750">
    <property type="component" value="Unassembled WGS sequence"/>
</dbReference>
<comment type="caution">
    <text evidence="3">The sequence shown here is derived from an EMBL/GenBank/DDBJ whole genome shotgun (WGS) entry which is preliminary data.</text>
</comment>
<comment type="similarity">
    <text evidence="1">Belongs to the iron/ascorbate-dependent oxidoreductase family.</text>
</comment>
<dbReference type="SUPFAM" id="SSF51197">
    <property type="entry name" value="Clavaminate synthase-like"/>
    <property type="match status" value="1"/>
</dbReference>
<dbReference type="OrthoDB" id="288590at2759"/>
<reference evidence="3 4" key="1">
    <citation type="journal article" date="2017" name="PLoS Biol.">
        <title>The sea cucumber genome provides insights into morphological evolution and visceral regeneration.</title>
        <authorList>
            <person name="Zhang X."/>
            <person name="Sun L."/>
            <person name="Yuan J."/>
            <person name="Sun Y."/>
            <person name="Gao Y."/>
            <person name="Zhang L."/>
            <person name="Li S."/>
            <person name="Dai H."/>
            <person name="Hamel J.F."/>
            <person name="Liu C."/>
            <person name="Yu Y."/>
            <person name="Liu S."/>
            <person name="Lin W."/>
            <person name="Guo K."/>
            <person name="Jin S."/>
            <person name="Xu P."/>
            <person name="Storey K.B."/>
            <person name="Huan P."/>
            <person name="Zhang T."/>
            <person name="Zhou Y."/>
            <person name="Zhang J."/>
            <person name="Lin C."/>
            <person name="Li X."/>
            <person name="Xing L."/>
            <person name="Huo D."/>
            <person name="Sun M."/>
            <person name="Wang L."/>
            <person name="Mercier A."/>
            <person name="Li F."/>
            <person name="Yang H."/>
            <person name="Xiang J."/>
        </authorList>
    </citation>
    <scope>NUCLEOTIDE SEQUENCE [LARGE SCALE GENOMIC DNA]</scope>
    <source>
        <strain evidence="3">Shaxun</strain>
        <tissue evidence="3">Muscle</tissue>
    </source>
</reference>
<feature type="domain" description="Fe2OG dioxygenase" evidence="2">
    <location>
        <begin position="176"/>
        <end position="283"/>
    </location>
</feature>